<evidence type="ECO:0000313" key="3">
    <source>
        <dbReference type="Proteomes" id="UP001501358"/>
    </source>
</evidence>
<proteinExistence type="predicted"/>
<name>A0ABP6A5S6_9ACTN</name>
<protein>
    <submittedName>
        <fullName evidence="2">Uncharacterized protein</fullName>
    </submittedName>
</protein>
<keyword evidence="3" id="KW-1185">Reference proteome</keyword>
<dbReference type="EMBL" id="BAAATA010000045">
    <property type="protein sequence ID" value="GAA2508815.1"/>
    <property type="molecule type" value="Genomic_DNA"/>
</dbReference>
<feature type="compositionally biased region" description="Polar residues" evidence="1">
    <location>
        <begin position="54"/>
        <end position="63"/>
    </location>
</feature>
<accession>A0ABP6A5S6</accession>
<comment type="caution">
    <text evidence="2">The sequence shown here is derived from an EMBL/GenBank/DDBJ whole genome shotgun (WGS) entry which is preliminary data.</text>
</comment>
<dbReference type="Proteomes" id="UP001501358">
    <property type="component" value="Unassembled WGS sequence"/>
</dbReference>
<gene>
    <name evidence="2" type="ORF">GCM10010406_51640</name>
</gene>
<organism evidence="2 3">
    <name type="scientific">Streptomyces thermolineatus</name>
    <dbReference type="NCBI Taxonomy" id="44033"/>
    <lineage>
        <taxon>Bacteria</taxon>
        <taxon>Bacillati</taxon>
        <taxon>Actinomycetota</taxon>
        <taxon>Actinomycetes</taxon>
        <taxon>Kitasatosporales</taxon>
        <taxon>Streptomycetaceae</taxon>
        <taxon>Streptomyces</taxon>
    </lineage>
</organism>
<evidence type="ECO:0000313" key="2">
    <source>
        <dbReference type="EMBL" id="GAA2508815.1"/>
    </source>
</evidence>
<feature type="region of interest" description="Disordered" evidence="1">
    <location>
        <begin position="52"/>
        <end position="78"/>
    </location>
</feature>
<reference evidence="3" key="1">
    <citation type="journal article" date="2019" name="Int. J. Syst. Evol. Microbiol.">
        <title>The Global Catalogue of Microorganisms (GCM) 10K type strain sequencing project: providing services to taxonomists for standard genome sequencing and annotation.</title>
        <authorList>
            <consortium name="The Broad Institute Genomics Platform"/>
            <consortium name="The Broad Institute Genome Sequencing Center for Infectious Disease"/>
            <person name="Wu L."/>
            <person name="Ma J."/>
        </authorList>
    </citation>
    <scope>NUCLEOTIDE SEQUENCE [LARGE SCALE GENOMIC DNA]</scope>
    <source>
        <strain evidence="3">JCM 6307</strain>
    </source>
</reference>
<sequence length="78" mass="8457">MQFVRPVDTDRPTWAVYEGSRYPGTLSAVLVRSGGLLPPLDAAASTGRWHLVSGKTSPWSSTRAAPHRSPQRRPGPTC</sequence>
<evidence type="ECO:0000256" key="1">
    <source>
        <dbReference type="SAM" id="MobiDB-lite"/>
    </source>
</evidence>